<evidence type="ECO:0000256" key="3">
    <source>
        <dbReference type="SAM" id="SignalP"/>
    </source>
</evidence>
<feature type="signal peptide" evidence="3">
    <location>
        <begin position="1"/>
        <end position="20"/>
    </location>
</feature>
<keyword evidence="2" id="KW-0812">Transmembrane</keyword>
<keyword evidence="5" id="KW-1185">Reference proteome</keyword>
<gene>
    <name evidence="4" type="ORF">DKZ56_10225</name>
</gene>
<accession>A0A4P6UUH0</accession>
<name>A0A4P6UUH0_9BACL</name>
<evidence type="ECO:0000313" key="4">
    <source>
        <dbReference type="EMBL" id="QBK26205.1"/>
    </source>
</evidence>
<dbReference type="RefSeq" id="WP_208649895.1">
    <property type="nucleotide sequence ID" value="NZ_CP036528.1"/>
</dbReference>
<feature type="region of interest" description="Disordered" evidence="1">
    <location>
        <begin position="37"/>
        <end position="86"/>
    </location>
</feature>
<proteinExistence type="predicted"/>
<dbReference type="Proteomes" id="UP000291151">
    <property type="component" value="Chromosome"/>
</dbReference>
<evidence type="ECO:0008006" key="6">
    <source>
        <dbReference type="Google" id="ProtNLM"/>
    </source>
</evidence>
<feature type="compositionally biased region" description="Low complexity" evidence="1">
    <location>
        <begin position="41"/>
        <end position="72"/>
    </location>
</feature>
<protein>
    <recommendedName>
        <fullName evidence="6">Preprotein translocase subunit Tim44</fullName>
    </recommendedName>
</protein>
<evidence type="ECO:0000256" key="2">
    <source>
        <dbReference type="SAM" id="Phobius"/>
    </source>
</evidence>
<feature type="transmembrane region" description="Helical" evidence="2">
    <location>
        <begin position="113"/>
        <end position="136"/>
    </location>
</feature>
<keyword evidence="2" id="KW-1133">Transmembrane helix</keyword>
<organism evidence="4 5">
    <name type="scientific">Ureibacillus thermophilus</name>
    <dbReference type="NCBI Taxonomy" id="367743"/>
    <lineage>
        <taxon>Bacteria</taxon>
        <taxon>Bacillati</taxon>
        <taxon>Bacillota</taxon>
        <taxon>Bacilli</taxon>
        <taxon>Bacillales</taxon>
        <taxon>Caryophanaceae</taxon>
        <taxon>Ureibacillus</taxon>
    </lineage>
</organism>
<dbReference type="AlphaFoldDB" id="A0A4P6UUH0"/>
<feature type="chain" id="PRO_5038885110" description="Preprotein translocase subunit Tim44" evidence="3">
    <location>
        <begin position="21"/>
        <end position="157"/>
    </location>
</feature>
<evidence type="ECO:0000256" key="1">
    <source>
        <dbReference type="SAM" id="MobiDB-lite"/>
    </source>
</evidence>
<sequence length="157" mass="16993">MKKLSAVLLAFALVFSNVGAVVLHDSGDYTVEAKSYKSGKKGFSGTSTPNNNRVTNDDANTNNNTVNKSTTNQKDNKAATSTNKTSTNKGGLWKGLLVGGLAGLLFGSLFSNLGILGSILGFMINLGAILLIAYLIMKIYFMLKRKNEKEVTEHWRR</sequence>
<dbReference type="EMBL" id="CP036528">
    <property type="protein sequence ID" value="QBK26205.1"/>
    <property type="molecule type" value="Genomic_DNA"/>
</dbReference>
<dbReference type="KEGG" id="uth:DKZ56_10225"/>
<keyword evidence="2" id="KW-0472">Membrane</keyword>
<reference evidence="4 5" key="1">
    <citation type="submission" date="2019-02" db="EMBL/GenBank/DDBJ databases">
        <title>Ureibacillus thermophilus.</title>
        <authorList>
            <person name="Sunny J.S."/>
            <person name="Natarajan A."/>
            <person name="Saleena L.M."/>
        </authorList>
    </citation>
    <scope>NUCLEOTIDE SEQUENCE [LARGE SCALE GENOMIC DNA]</scope>
    <source>
        <strain evidence="4 5">LM102</strain>
    </source>
</reference>
<evidence type="ECO:0000313" key="5">
    <source>
        <dbReference type="Proteomes" id="UP000291151"/>
    </source>
</evidence>
<keyword evidence="3" id="KW-0732">Signal</keyword>